<dbReference type="PIRSF" id="PIRSF008757">
    <property type="entry name" value="UCP008757"/>
    <property type="match status" value="1"/>
</dbReference>
<proteinExistence type="predicted"/>
<dbReference type="InterPro" id="IPR010371">
    <property type="entry name" value="YBR137W-like"/>
</dbReference>
<dbReference type="PANTHER" id="PTHR28255">
    <property type="match status" value="1"/>
</dbReference>
<name>A0ABY7HT59_9GAMM</name>
<keyword evidence="2" id="KW-1185">Reference proteome</keyword>
<evidence type="ECO:0000313" key="2">
    <source>
        <dbReference type="Proteomes" id="UP001164712"/>
    </source>
</evidence>
<accession>A0ABY7HT59</accession>
<dbReference type="PANTHER" id="PTHR28255:SF1">
    <property type="entry name" value="UPF0303 PROTEIN YBR137W"/>
    <property type="match status" value="1"/>
</dbReference>
<dbReference type="EMBL" id="CP114058">
    <property type="protein sequence ID" value="WAT02594.1"/>
    <property type="molecule type" value="Genomic_DNA"/>
</dbReference>
<dbReference type="RefSeq" id="WP_045046804.1">
    <property type="nucleotide sequence ID" value="NZ_CP114058.1"/>
</dbReference>
<dbReference type="Proteomes" id="UP001164712">
    <property type="component" value="Chromosome"/>
</dbReference>
<dbReference type="InterPro" id="IPR005624">
    <property type="entry name" value="PduO/GlcC-like"/>
</dbReference>
<dbReference type="Gene3D" id="3.30.450.150">
    <property type="entry name" value="Haem-degrading domain"/>
    <property type="match status" value="1"/>
</dbReference>
<evidence type="ECO:0000313" key="1">
    <source>
        <dbReference type="EMBL" id="WAT02594.1"/>
    </source>
</evidence>
<dbReference type="InterPro" id="IPR038084">
    <property type="entry name" value="PduO/GlcC-like_sf"/>
</dbReference>
<protein>
    <submittedName>
        <fullName evidence="1">Heme-degrading domain-containing protein</fullName>
    </submittedName>
</protein>
<dbReference type="SUPFAM" id="SSF143744">
    <property type="entry name" value="GlcG-like"/>
    <property type="match status" value="1"/>
</dbReference>
<sequence length="159" mass="17557">MSTMPTLDELLQQERDYRFAHIAFDFNAAWQIGSAIHQKAAEANAPVAIEVHAFGQTLFLSALPGSSADNLEWMKRKRNTVLRLAHSSLYAGLNYEKNGQRMEQQPFINQAEFCDHGGSFPLLTESGAVFGAVSVSGLPSQDDHALVIHGITHYLNSKK</sequence>
<dbReference type="NCBIfam" id="NF002696">
    <property type="entry name" value="PRK02487.1-5"/>
    <property type="match status" value="1"/>
</dbReference>
<gene>
    <name evidence="1" type="ORF">O1V66_08580</name>
</gene>
<dbReference type="Pfam" id="PF03928">
    <property type="entry name" value="HbpS-like"/>
    <property type="match status" value="1"/>
</dbReference>
<organism evidence="1 2">
    <name type="scientific">Rouxiella chamberiensis</name>
    <dbReference type="NCBI Taxonomy" id="1513468"/>
    <lineage>
        <taxon>Bacteria</taxon>
        <taxon>Pseudomonadati</taxon>
        <taxon>Pseudomonadota</taxon>
        <taxon>Gammaproteobacteria</taxon>
        <taxon>Enterobacterales</taxon>
        <taxon>Yersiniaceae</taxon>
        <taxon>Rouxiella</taxon>
    </lineage>
</organism>
<reference evidence="1" key="1">
    <citation type="submission" date="2022-12" db="EMBL/GenBank/DDBJ databases">
        <title>Complete genome sequence of an Australian strain of Rouxiella badensis DAR84756 and resolution of the R. badensis DSM100043 and R. chamberiensis DSM28324 genomes.</title>
        <authorList>
            <person name="Paul S."/>
            <person name="Anderson P.J."/>
            <person name="Maynard G."/>
            <person name="Dyall-Smith M."/>
            <person name="Kudinha T."/>
        </authorList>
    </citation>
    <scope>NUCLEOTIDE SEQUENCE</scope>
    <source>
        <strain evidence="1">DSM 28324</strain>
    </source>
</reference>